<keyword evidence="1" id="KW-0732">Signal</keyword>
<evidence type="ECO:0000256" key="1">
    <source>
        <dbReference type="SAM" id="SignalP"/>
    </source>
</evidence>
<dbReference type="AlphaFoldDB" id="A0A7W6NZW5"/>
<organism evidence="2 3">
    <name type="scientific">Allorhizobium borbori</name>
    <dbReference type="NCBI Taxonomy" id="485907"/>
    <lineage>
        <taxon>Bacteria</taxon>
        <taxon>Pseudomonadati</taxon>
        <taxon>Pseudomonadota</taxon>
        <taxon>Alphaproteobacteria</taxon>
        <taxon>Hyphomicrobiales</taxon>
        <taxon>Rhizobiaceae</taxon>
        <taxon>Rhizobium/Agrobacterium group</taxon>
        <taxon>Allorhizobium</taxon>
    </lineage>
</organism>
<evidence type="ECO:0000313" key="2">
    <source>
        <dbReference type="EMBL" id="MBB4101828.1"/>
    </source>
</evidence>
<feature type="chain" id="PRO_5031265252" evidence="1">
    <location>
        <begin position="23"/>
        <end position="157"/>
    </location>
</feature>
<accession>A0A7W6NZW5</accession>
<name>A0A7W6NZW5_9HYPH</name>
<comment type="caution">
    <text evidence="2">The sequence shown here is derived from an EMBL/GenBank/DDBJ whole genome shotgun (WGS) entry which is preliminary data.</text>
</comment>
<dbReference type="Proteomes" id="UP000584824">
    <property type="component" value="Unassembled WGS sequence"/>
</dbReference>
<dbReference type="RefSeq" id="WP_370686268.1">
    <property type="nucleotide sequence ID" value="NZ_JACIDU010000001.1"/>
</dbReference>
<sequence>MKKSRSLLAAALLLFVANDTLAQQALVSDPEIYEKKFFQDKCKVVQFDSGFVKRQDINNDGLVDAVVSHGSVVCDGERGVGCNGDGCLYNLYLQVKEGGYLMIATARLYSLDYEVRYGNNLIAMKMHPRFCDRAEGEEPCLIVSRIRGTTLYTVQKK</sequence>
<dbReference type="EMBL" id="JACIDU010000001">
    <property type="protein sequence ID" value="MBB4101828.1"/>
    <property type="molecule type" value="Genomic_DNA"/>
</dbReference>
<evidence type="ECO:0000313" key="3">
    <source>
        <dbReference type="Proteomes" id="UP000584824"/>
    </source>
</evidence>
<keyword evidence="3" id="KW-1185">Reference proteome</keyword>
<gene>
    <name evidence="2" type="ORF">GGQ66_000344</name>
</gene>
<feature type="signal peptide" evidence="1">
    <location>
        <begin position="1"/>
        <end position="22"/>
    </location>
</feature>
<reference evidence="2 3" key="1">
    <citation type="submission" date="2020-08" db="EMBL/GenBank/DDBJ databases">
        <title>Genomic Encyclopedia of Type Strains, Phase IV (KMG-IV): sequencing the most valuable type-strain genomes for metagenomic binning, comparative biology and taxonomic classification.</title>
        <authorList>
            <person name="Goeker M."/>
        </authorList>
    </citation>
    <scope>NUCLEOTIDE SEQUENCE [LARGE SCALE GENOMIC DNA]</scope>
    <source>
        <strain evidence="2 3">DSM 26385</strain>
    </source>
</reference>
<proteinExistence type="predicted"/>
<protein>
    <submittedName>
        <fullName evidence="2">Uncharacterized protein</fullName>
    </submittedName>
</protein>